<reference evidence="1" key="1">
    <citation type="submission" date="2017-10" db="EMBL/GenBank/DDBJ databases">
        <authorList>
            <person name="Armitage A.D."/>
            <person name="Barbara D.J."/>
            <person name="Woodhall J.W."/>
            <person name="Sreenivasaprasad S."/>
            <person name="Lane C.R."/>
            <person name="Clarkson J.P."/>
            <person name="Harrison R.J."/>
        </authorList>
    </citation>
    <scope>NUCLEOTIDE SEQUENCE</scope>
    <source>
        <strain evidence="1">FERA 1164</strain>
    </source>
</reference>
<sequence>MAGRKRAAPPSGRASADLEARKKKLLLLMPPAFQRVGVFPFLRLPAEIRNMVYHYVFYGTDHIDMTRKKSYPWYNNWGVDVARRRERPRNRPDLSLLYVSRQLNHETALLPYKLTRFHFAAYTTLGQHPHAVRKFLEQRSTAQIEVLSDMRLYCLLKNDEDRVKKSRDGAYWMTALALAWPPS</sequence>
<accession>A0AB37VYV3</accession>
<comment type="caution">
    <text evidence="1">The sequence shown here is derived from an EMBL/GenBank/DDBJ whole genome shotgun (WGS) entry which is preliminary data.</text>
</comment>
<evidence type="ECO:0000313" key="1">
    <source>
        <dbReference type="EMBL" id="RYN16600.1"/>
    </source>
</evidence>
<dbReference type="EMBL" id="PDXB01000071">
    <property type="protein sequence ID" value="RYN16600.1"/>
    <property type="molecule type" value="Genomic_DNA"/>
</dbReference>
<gene>
    <name evidence="1" type="ORF">AA0115_g12278</name>
</gene>
<dbReference type="Proteomes" id="UP000292340">
    <property type="component" value="Unassembled WGS sequence"/>
</dbReference>
<name>A0AB37VYV3_9PLEO</name>
<reference evidence="1" key="2">
    <citation type="journal article" date="2019" name="bioRxiv">
        <title>Genomics, evolutionary history and diagnostics of the Alternaria alternata species group including apple and Asian pear pathotypes.</title>
        <authorList>
            <person name="Armitage A.D."/>
            <person name="Cockerton H.M."/>
            <person name="Sreenivasaprasad S."/>
            <person name="Woodhall J.W."/>
            <person name="Lane C.R."/>
            <person name="Harrison R.J."/>
            <person name="Clarkson J.P."/>
        </authorList>
    </citation>
    <scope>NUCLEOTIDE SEQUENCE</scope>
    <source>
        <strain evidence="1">FERA 1164</strain>
    </source>
</reference>
<organism evidence="1 2">
    <name type="scientific">Alternaria tenuissima</name>
    <dbReference type="NCBI Taxonomy" id="119927"/>
    <lineage>
        <taxon>Eukaryota</taxon>
        <taxon>Fungi</taxon>
        <taxon>Dikarya</taxon>
        <taxon>Ascomycota</taxon>
        <taxon>Pezizomycotina</taxon>
        <taxon>Dothideomycetes</taxon>
        <taxon>Pleosporomycetidae</taxon>
        <taxon>Pleosporales</taxon>
        <taxon>Pleosporineae</taxon>
        <taxon>Pleosporaceae</taxon>
        <taxon>Alternaria</taxon>
        <taxon>Alternaria sect. Alternaria</taxon>
        <taxon>Alternaria alternata complex</taxon>
    </lineage>
</organism>
<evidence type="ECO:0000313" key="2">
    <source>
        <dbReference type="Proteomes" id="UP000292340"/>
    </source>
</evidence>
<dbReference type="PANTHER" id="PTHR42085">
    <property type="entry name" value="F-BOX DOMAIN-CONTAINING PROTEIN"/>
    <property type="match status" value="1"/>
</dbReference>
<dbReference type="PANTHER" id="PTHR42085:SF1">
    <property type="entry name" value="F-BOX DOMAIN-CONTAINING PROTEIN"/>
    <property type="match status" value="1"/>
</dbReference>
<dbReference type="InterPro" id="IPR038883">
    <property type="entry name" value="AN11006-like"/>
</dbReference>
<evidence type="ECO:0008006" key="3">
    <source>
        <dbReference type="Google" id="ProtNLM"/>
    </source>
</evidence>
<dbReference type="AlphaFoldDB" id="A0AB37VYV3"/>
<protein>
    <recommendedName>
        <fullName evidence="3">F-box domain-containing protein</fullName>
    </recommendedName>
</protein>
<proteinExistence type="predicted"/>